<evidence type="ECO:0000313" key="15">
    <source>
        <dbReference type="EMBL" id="SNB51624.1"/>
    </source>
</evidence>
<proteinExistence type="inferred from homology"/>
<feature type="transmembrane region" description="Helical" evidence="13">
    <location>
        <begin position="89"/>
        <end position="112"/>
    </location>
</feature>
<evidence type="ECO:0000256" key="8">
    <source>
        <dbReference type="ARBA" id="ARBA00022982"/>
    </source>
</evidence>
<feature type="transmembrane region" description="Helical" evidence="13">
    <location>
        <begin position="14"/>
        <end position="34"/>
    </location>
</feature>
<dbReference type="PANTHER" id="PTHR30529">
    <property type="entry name" value="CYTOCHROME B561"/>
    <property type="match status" value="1"/>
</dbReference>
<dbReference type="Pfam" id="PF01292">
    <property type="entry name" value="Ni_hydr_CYTB"/>
    <property type="match status" value="1"/>
</dbReference>
<keyword evidence="5" id="KW-0349">Heme</keyword>
<protein>
    <submittedName>
        <fullName evidence="15">Cytochrome b561</fullName>
    </submittedName>
</protein>
<keyword evidence="11 13" id="KW-0472">Membrane</keyword>
<feature type="transmembrane region" description="Helical" evidence="13">
    <location>
        <begin position="46"/>
        <end position="69"/>
    </location>
</feature>
<keyword evidence="10" id="KW-0408">Iron</keyword>
<dbReference type="Gene3D" id="1.20.950.20">
    <property type="entry name" value="Transmembrane di-heme cytochromes, Chain C"/>
    <property type="match status" value="1"/>
</dbReference>
<keyword evidence="9 13" id="KW-1133">Transmembrane helix</keyword>
<comment type="subcellular location">
    <subcellularLocation>
        <location evidence="2">Cell membrane</location>
        <topology evidence="2">Multi-pass membrane protein</topology>
    </subcellularLocation>
</comment>
<name>A0A212PX52_RHOAC</name>
<comment type="similarity">
    <text evidence="12">Belongs to the cytochrome b561 family.</text>
</comment>
<dbReference type="InterPro" id="IPR052168">
    <property type="entry name" value="Cytochrome_b561_oxidase"/>
</dbReference>
<evidence type="ECO:0000256" key="13">
    <source>
        <dbReference type="SAM" id="Phobius"/>
    </source>
</evidence>
<dbReference type="SUPFAM" id="SSF81342">
    <property type="entry name" value="Transmembrane di-heme cytochromes"/>
    <property type="match status" value="1"/>
</dbReference>
<keyword evidence="6 13" id="KW-0812">Transmembrane</keyword>
<dbReference type="GO" id="GO:0020037">
    <property type="term" value="F:heme binding"/>
    <property type="evidence" value="ECO:0007669"/>
    <property type="project" value="TreeGrafter"/>
</dbReference>
<dbReference type="AlphaFoldDB" id="A0A212PX52"/>
<evidence type="ECO:0000256" key="7">
    <source>
        <dbReference type="ARBA" id="ARBA00022723"/>
    </source>
</evidence>
<accession>A0A212PX52</accession>
<keyword evidence="3" id="KW-0813">Transport</keyword>
<keyword evidence="16" id="KW-1185">Reference proteome</keyword>
<evidence type="ECO:0000256" key="9">
    <source>
        <dbReference type="ARBA" id="ARBA00022989"/>
    </source>
</evidence>
<keyword evidence="8" id="KW-0249">Electron transport</keyword>
<keyword evidence="7" id="KW-0479">Metal-binding</keyword>
<evidence type="ECO:0000259" key="14">
    <source>
        <dbReference type="Pfam" id="PF01292"/>
    </source>
</evidence>
<reference evidence="16" key="1">
    <citation type="submission" date="2017-06" db="EMBL/GenBank/DDBJ databases">
        <authorList>
            <person name="Varghese N."/>
            <person name="Submissions S."/>
        </authorList>
    </citation>
    <scope>NUCLEOTIDE SEQUENCE [LARGE SCALE GENOMIC DNA]</scope>
    <source>
        <strain evidence="16">DSM 137</strain>
    </source>
</reference>
<evidence type="ECO:0000256" key="11">
    <source>
        <dbReference type="ARBA" id="ARBA00023136"/>
    </source>
</evidence>
<dbReference type="OrthoDB" id="7280471at2"/>
<evidence type="ECO:0000256" key="12">
    <source>
        <dbReference type="ARBA" id="ARBA00037975"/>
    </source>
</evidence>
<dbReference type="EMBL" id="FYDG01000001">
    <property type="protein sequence ID" value="SNB51624.1"/>
    <property type="molecule type" value="Genomic_DNA"/>
</dbReference>
<dbReference type="PANTHER" id="PTHR30529:SF1">
    <property type="entry name" value="CYTOCHROME B561 HOMOLOG 2"/>
    <property type="match status" value="1"/>
</dbReference>
<evidence type="ECO:0000256" key="3">
    <source>
        <dbReference type="ARBA" id="ARBA00022448"/>
    </source>
</evidence>
<dbReference type="GO" id="GO:0005886">
    <property type="term" value="C:plasma membrane"/>
    <property type="evidence" value="ECO:0007669"/>
    <property type="project" value="UniProtKB-SubCell"/>
</dbReference>
<organism evidence="15 16">
    <name type="scientific">Rhodoblastus acidophilus</name>
    <name type="common">Rhodopseudomonas acidophila</name>
    <dbReference type="NCBI Taxonomy" id="1074"/>
    <lineage>
        <taxon>Bacteria</taxon>
        <taxon>Pseudomonadati</taxon>
        <taxon>Pseudomonadota</taxon>
        <taxon>Alphaproteobacteria</taxon>
        <taxon>Hyphomicrobiales</taxon>
        <taxon>Rhodoblastaceae</taxon>
        <taxon>Rhodoblastus</taxon>
    </lineage>
</organism>
<dbReference type="RefSeq" id="WP_158255338.1">
    <property type="nucleotide sequence ID" value="NZ_FYDG01000001.1"/>
</dbReference>
<dbReference type="Proteomes" id="UP000198418">
    <property type="component" value="Unassembled WGS sequence"/>
</dbReference>
<evidence type="ECO:0000256" key="10">
    <source>
        <dbReference type="ARBA" id="ARBA00023004"/>
    </source>
</evidence>
<dbReference type="InterPro" id="IPR016174">
    <property type="entry name" value="Di-haem_cyt_TM"/>
</dbReference>
<comment type="cofactor">
    <cofactor evidence="1">
        <name>heme b</name>
        <dbReference type="ChEBI" id="CHEBI:60344"/>
    </cofactor>
</comment>
<feature type="domain" description="Cytochrome b561 bacterial/Ni-hydrogenase" evidence="14">
    <location>
        <begin position="9"/>
        <end position="173"/>
    </location>
</feature>
<feature type="transmembrane region" description="Helical" evidence="13">
    <location>
        <begin position="143"/>
        <end position="164"/>
    </location>
</feature>
<evidence type="ECO:0000256" key="4">
    <source>
        <dbReference type="ARBA" id="ARBA00022475"/>
    </source>
</evidence>
<keyword evidence="4" id="KW-1003">Cell membrane</keyword>
<dbReference type="InterPro" id="IPR011577">
    <property type="entry name" value="Cyt_b561_bac/Ni-Hgenase"/>
</dbReference>
<evidence type="ECO:0000256" key="5">
    <source>
        <dbReference type="ARBA" id="ARBA00022617"/>
    </source>
</evidence>
<evidence type="ECO:0000256" key="2">
    <source>
        <dbReference type="ARBA" id="ARBA00004651"/>
    </source>
</evidence>
<gene>
    <name evidence="15" type="ORF">SAMN06265338_101115</name>
</gene>
<dbReference type="GO" id="GO:0046872">
    <property type="term" value="F:metal ion binding"/>
    <property type="evidence" value="ECO:0007669"/>
    <property type="project" value="UniProtKB-KW"/>
</dbReference>
<sequence length="179" mass="19781">MEQAEIKTYTKPQIGLHNLMALLIIGLYLFGLALESFDKSVRPDYINIHKLGGLAIIALLAIRFVSRLITPPPAMPATMGPLFVKLAHLGHYALYLLMAVVPLSGVFMSLYAGRGLNLYFMQVASPLVENKPLAHTLHEVHEVGANLLAALVVGHVLFALYHQFVLKDNLLYRLSPRGK</sequence>
<evidence type="ECO:0000256" key="6">
    <source>
        <dbReference type="ARBA" id="ARBA00022692"/>
    </source>
</evidence>
<dbReference type="GO" id="GO:0009055">
    <property type="term" value="F:electron transfer activity"/>
    <property type="evidence" value="ECO:0007669"/>
    <property type="project" value="InterPro"/>
</dbReference>
<evidence type="ECO:0000313" key="16">
    <source>
        <dbReference type="Proteomes" id="UP000198418"/>
    </source>
</evidence>
<dbReference type="GO" id="GO:0022904">
    <property type="term" value="P:respiratory electron transport chain"/>
    <property type="evidence" value="ECO:0007669"/>
    <property type="project" value="InterPro"/>
</dbReference>
<evidence type="ECO:0000256" key="1">
    <source>
        <dbReference type="ARBA" id="ARBA00001970"/>
    </source>
</evidence>